<keyword evidence="1" id="KW-0863">Zinc-finger</keyword>
<evidence type="ECO:0000313" key="5">
    <source>
        <dbReference type="Proteomes" id="UP000626092"/>
    </source>
</evidence>
<organism evidence="4 5">
    <name type="scientific">Rhododendron simsii</name>
    <name type="common">Sims's rhododendron</name>
    <dbReference type="NCBI Taxonomy" id="118357"/>
    <lineage>
        <taxon>Eukaryota</taxon>
        <taxon>Viridiplantae</taxon>
        <taxon>Streptophyta</taxon>
        <taxon>Embryophyta</taxon>
        <taxon>Tracheophyta</taxon>
        <taxon>Spermatophyta</taxon>
        <taxon>Magnoliopsida</taxon>
        <taxon>eudicotyledons</taxon>
        <taxon>Gunneridae</taxon>
        <taxon>Pentapetalae</taxon>
        <taxon>asterids</taxon>
        <taxon>Ericales</taxon>
        <taxon>Ericaceae</taxon>
        <taxon>Ericoideae</taxon>
        <taxon>Rhodoreae</taxon>
        <taxon>Rhododendron</taxon>
    </lineage>
</organism>
<keyword evidence="1" id="KW-0479">Metal-binding</keyword>
<reference evidence="4" key="1">
    <citation type="submission" date="2019-11" db="EMBL/GenBank/DDBJ databases">
        <authorList>
            <person name="Liu Y."/>
            <person name="Hou J."/>
            <person name="Li T.-Q."/>
            <person name="Guan C.-H."/>
            <person name="Wu X."/>
            <person name="Wu H.-Z."/>
            <person name="Ling F."/>
            <person name="Zhang R."/>
            <person name="Shi X.-G."/>
            <person name="Ren J.-P."/>
            <person name="Chen E.-F."/>
            <person name="Sun J.-M."/>
        </authorList>
    </citation>
    <scope>NUCLEOTIDE SEQUENCE</scope>
    <source>
        <strain evidence="4">Adult_tree_wgs_1</strain>
        <tissue evidence="4">Leaves</tissue>
    </source>
</reference>
<gene>
    <name evidence="4" type="ORF">RHSIM_Rhsim09G0090900</name>
</gene>
<dbReference type="PANTHER" id="PTHR31286:SF178">
    <property type="entry name" value="DUF4283 DOMAIN-CONTAINING PROTEIN"/>
    <property type="match status" value="1"/>
</dbReference>
<protein>
    <recommendedName>
        <fullName evidence="3">CCHC-type domain-containing protein</fullName>
    </recommendedName>
</protein>
<dbReference type="PANTHER" id="PTHR31286">
    <property type="entry name" value="GLYCINE-RICH CELL WALL STRUCTURAL PROTEIN 1.8-LIKE"/>
    <property type="match status" value="1"/>
</dbReference>
<evidence type="ECO:0000256" key="1">
    <source>
        <dbReference type="PROSITE-ProRule" id="PRU00047"/>
    </source>
</evidence>
<dbReference type="InterPro" id="IPR040256">
    <property type="entry name" value="At4g02000-like"/>
</dbReference>
<dbReference type="Pfam" id="PF14111">
    <property type="entry name" value="DUF4283"/>
    <property type="match status" value="1"/>
</dbReference>
<dbReference type="InterPro" id="IPR001878">
    <property type="entry name" value="Znf_CCHC"/>
</dbReference>
<evidence type="ECO:0000313" key="4">
    <source>
        <dbReference type="EMBL" id="KAF7131646.1"/>
    </source>
</evidence>
<feature type="region of interest" description="Disordered" evidence="2">
    <location>
        <begin position="301"/>
        <end position="322"/>
    </location>
</feature>
<dbReference type="PROSITE" id="PS50158">
    <property type="entry name" value="ZF_CCHC"/>
    <property type="match status" value="1"/>
</dbReference>
<comment type="caution">
    <text evidence="4">The sequence shown here is derived from an EMBL/GenBank/DDBJ whole genome shotgun (WGS) entry which is preliminary data.</text>
</comment>
<sequence length="651" mass="72729">MAEFDILDLEEGSDETGVSNNHCLVGKVIQTKILNASIITNILAAAWKTRAPYQVSDWNNNVLLFRFEDSEDKRLVLQDGPWSIMNSLLVLKPLENNMVVSEIQFQHCPFWVQIHGLPVEKMCRAKSEIIGKRFGKLIAIEAAPSNMLLSRSFLRIKVEINISQPIPKGFMLQGKTGRDLWISYVYERLPDFCYACGRIGHDKCSCRFTAKGTESHSGYGPKLRTGRARKIDVPIEDFSREEEGVVGGTRNILSQPPEMEGRDVIAIRLPELQRNEDNVARVGVVAAKRVLSPWVRQDKQTSAGVGVPHSTNDDVLSGTGVKRSTAPGNIPNIILLGGALRISNFVPSGSSVSLSESGSDSVLKPILTTQIFSLEPKSPNSSGAVTSLAPGIPMEVALEIQRLNRKGLVALGELVRKNRPSIIFLMETKNHKAKMEAIRRNLMFDESSYVEPEGFSGGLALWWTKDVEVDVELVMSVEDKLGGNLPSQNSLSSFHDMISKCGLVDLEFKGPKFTWRNNCIGDNFIMERIDMAFANAKWRELHDQALVFVETAIGSDHNPLLLKTTEALNKVGKPFKFESFWVTKEECKEVVSEAWCQRNEGSKMYNVCKKLRGCKEKLKLWSFKKFGNLRLKIAVTKDQLAEVQKQIENGF</sequence>
<name>A0A834GGV7_RHOSS</name>
<keyword evidence="1" id="KW-0862">Zinc</keyword>
<accession>A0A834GGV7</accession>
<evidence type="ECO:0000256" key="2">
    <source>
        <dbReference type="SAM" id="MobiDB-lite"/>
    </source>
</evidence>
<dbReference type="GO" id="GO:0003676">
    <property type="term" value="F:nucleic acid binding"/>
    <property type="evidence" value="ECO:0007669"/>
    <property type="project" value="InterPro"/>
</dbReference>
<dbReference type="GO" id="GO:0008270">
    <property type="term" value="F:zinc ion binding"/>
    <property type="evidence" value="ECO:0007669"/>
    <property type="project" value="UniProtKB-KW"/>
</dbReference>
<evidence type="ECO:0000259" key="3">
    <source>
        <dbReference type="PROSITE" id="PS50158"/>
    </source>
</evidence>
<dbReference type="InterPro" id="IPR025836">
    <property type="entry name" value="Zn_knuckle_CX2CX4HX4C"/>
</dbReference>
<dbReference type="AlphaFoldDB" id="A0A834GGV7"/>
<dbReference type="SUPFAM" id="SSF56219">
    <property type="entry name" value="DNase I-like"/>
    <property type="match status" value="1"/>
</dbReference>
<dbReference type="OrthoDB" id="1750790at2759"/>
<feature type="domain" description="CCHC-type" evidence="3">
    <location>
        <begin position="193"/>
        <end position="207"/>
    </location>
</feature>
<dbReference type="InterPro" id="IPR025558">
    <property type="entry name" value="DUF4283"/>
</dbReference>
<dbReference type="EMBL" id="WJXA01000009">
    <property type="protein sequence ID" value="KAF7131646.1"/>
    <property type="molecule type" value="Genomic_DNA"/>
</dbReference>
<dbReference type="Gene3D" id="3.60.10.10">
    <property type="entry name" value="Endonuclease/exonuclease/phosphatase"/>
    <property type="match status" value="1"/>
</dbReference>
<dbReference type="Pfam" id="PF14392">
    <property type="entry name" value="zf-CCHC_4"/>
    <property type="match status" value="1"/>
</dbReference>
<proteinExistence type="predicted"/>
<dbReference type="Proteomes" id="UP000626092">
    <property type="component" value="Unassembled WGS sequence"/>
</dbReference>
<keyword evidence="5" id="KW-1185">Reference proteome</keyword>
<dbReference type="InterPro" id="IPR036691">
    <property type="entry name" value="Endo/exonu/phosph_ase_sf"/>
</dbReference>